<dbReference type="Pfam" id="PF04860">
    <property type="entry name" value="Phage_portal"/>
    <property type="match status" value="1"/>
</dbReference>
<accession>B0T630</accession>
<feature type="region of interest" description="Disordered" evidence="1">
    <location>
        <begin position="410"/>
        <end position="460"/>
    </location>
</feature>
<dbReference type="KEGG" id="cak:Caul_3484"/>
<protein>
    <submittedName>
        <fullName evidence="2">Portal protein</fullName>
    </submittedName>
</protein>
<feature type="compositionally biased region" description="Basic and acidic residues" evidence="1">
    <location>
        <begin position="441"/>
        <end position="460"/>
    </location>
</feature>
<organism evidence="2">
    <name type="scientific">Caulobacter sp. (strain K31)</name>
    <dbReference type="NCBI Taxonomy" id="366602"/>
    <lineage>
        <taxon>Bacteria</taxon>
        <taxon>Pseudomonadati</taxon>
        <taxon>Pseudomonadota</taxon>
        <taxon>Alphaproteobacteria</taxon>
        <taxon>Caulobacterales</taxon>
        <taxon>Caulobacteraceae</taxon>
        <taxon>Caulobacter</taxon>
    </lineage>
</organism>
<dbReference type="eggNOG" id="COG4695">
    <property type="taxonomic scope" value="Bacteria"/>
</dbReference>
<dbReference type="HOGENOM" id="CLU_594088_0_0_5"/>
<dbReference type="InterPro" id="IPR006944">
    <property type="entry name" value="Phage/GTA_portal"/>
</dbReference>
<dbReference type="STRING" id="366602.Caul_3484"/>
<gene>
    <name evidence="2" type="ordered locus">Caul_3484</name>
</gene>
<dbReference type="AlphaFoldDB" id="B0T630"/>
<evidence type="ECO:0000313" key="2">
    <source>
        <dbReference type="EMBL" id="ABZ72611.1"/>
    </source>
</evidence>
<sequence length="460" mass="51104">MPMNNKKAYKPLVLTQKSYDYTEHEPQLQSSMNYVGAYTGFGTKIEWTNPKDFEKRATRLYYHCSISRRCIDIRAERVASVPIVLEGGNADSKALIESPNVIDGTLRQSLRVWETNLALGGDLWMFLDRRIKGAPQLHTFRQDYMVHDATAATVTYDPGFLKNQPRPEYKFDFKNGRSTQAYVAKNGKWEKIDGALIHIMEHNPLSSGQGSGAGDAVLREVDTWVAANTLIASRFQAGGRKNGFVSAPQLHSDEEVAQWKAALQQLSQAAIGDTGVLAGGATFTSNQLTFTELDVVNILDAAARTIANGFAVPAVMLNLAGESSYARDRSVDRIYYTSWVKPRAQWITEQLESHLKRVLDPTIKLAIDDTQLPYFQDDLMEQAKAQAAIGCFTVNEIRKILSYEPVDGGDELMKPVSAPKPEPTAPETPDQGTQEAPNNPREVDFNADTSRRPSEKRAAK</sequence>
<reference evidence="2" key="1">
    <citation type="submission" date="2008-01" db="EMBL/GenBank/DDBJ databases">
        <title>Complete sequence of chromosome of Caulobacter sp. K31.</title>
        <authorList>
            <consortium name="US DOE Joint Genome Institute"/>
            <person name="Copeland A."/>
            <person name="Lucas S."/>
            <person name="Lapidus A."/>
            <person name="Barry K."/>
            <person name="Glavina del Rio T."/>
            <person name="Dalin E."/>
            <person name="Tice H."/>
            <person name="Pitluck S."/>
            <person name="Bruce D."/>
            <person name="Goodwin L."/>
            <person name="Thompson L.S."/>
            <person name="Brettin T."/>
            <person name="Detter J.C."/>
            <person name="Han C."/>
            <person name="Schmutz J."/>
            <person name="Larimer F."/>
            <person name="Land M."/>
            <person name="Hauser L."/>
            <person name="Kyrpides N."/>
            <person name="Kim E."/>
            <person name="Stephens C."/>
            <person name="Richardson P."/>
        </authorList>
    </citation>
    <scope>NUCLEOTIDE SEQUENCE [LARGE SCALE GENOMIC DNA]</scope>
    <source>
        <strain evidence="2">K31</strain>
    </source>
</reference>
<evidence type="ECO:0000256" key="1">
    <source>
        <dbReference type="SAM" id="MobiDB-lite"/>
    </source>
</evidence>
<dbReference type="EMBL" id="CP000927">
    <property type="protein sequence ID" value="ABZ72611.1"/>
    <property type="molecule type" value="Genomic_DNA"/>
</dbReference>
<name>B0T630_CAUSK</name>
<proteinExistence type="predicted"/>